<dbReference type="Pfam" id="PF04055">
    <property type="entry name" value="Radical_SAM"/>
    <property type="match status" value="1"/>
</dbReference>
<gene>
    <name evidence="10" type="ORF">EDD78_1166</name>
</gene>
<dbReference type="InterPro" id="IPR013848">
    <property type="entry name" value="Methylthiotransferase_N"/>
</dbReference>
<dbReference type="InterPro" id="IPR006467">
    <property type="entry name" value="MiaB-like_bact"/>
</dbReference>
<dbReference type="PROSITE" id="PS01278">
    <property type="entry name" value="MTTASE_RADICAL"/>
    <property type="match status" value="1"/>
</dbReference>
<evidence type="ECO:0000256" key="6">
    <source>
        <dbReference type="ARBA" id="ARBA00023004"/>
    </source>
</evidence>
<evidence type="ECO:0000256" key="4">
    <source>
        <dbReference type="ARBA" id="ARBA00022691"/>
    </source>
</evidence>
<dbReference type="PANTHER" id="PTHR11918">
    <property type="entry name" value="RADICAL SAM PROTEINS"/>
    <property type="match status" value="1"/>
</dbReference>
<name>A0A9X8UHT8_9FIRM</name>
<dbReference type="InterPro" id="IPR007197">
    <property type="entry name" value="rSAM"/>
</dbReference>
<dbReference type="Proteomes" id="UP000294682">
    <property type="component" value="Unassembled WGS sequence"/>
</dbReference>
<dbReference type="InterPro" id="IPR058240">
    <property type="entry name" value="rSAM_sf"/>
</dbReference>
<organism evidence="10 11">
    <name type="scientific">Harryflintia acetispora</name>
    <dbReference type="NCBI Taxonomy" id="1849041"/>
    <lineage>
        <taxon>Bacteria</taxon>
        <taxon>Bacillati</taxon>
        <taxon>Bacillota</taxon>
        <taxon>Clostridia</taxon>
        <taxon>Eubacteriales</taxon>
        <taxon>Oscillospiraceae</taxon>
        <taxon>Harryflintia</taxon>
    </lineage>
</organism>
<dbReference type="Gene3D" id="3.80.30.20">
    <property type="entry name" value="tm_1862 like domain"/>
    <property type="match status" value="1"/>
</dbReference>
<dbReference type="PROSITE" id="PS51449">
    <property type="entry name" value="MTTASE_N"/>
    <property type="match status" value="1"/>
</dbReference>
<proteinExistence type="predicted"/>
<dbReference type="SMART" id="SM00729">
    <property type="entry name" value="Elp3"/>
    <property type="match status" value="1"/>
</dbReference>
<evidence type="ECO:0000256" key="1">
    <source>
        <dbReference type="ARBA" id="ARBA00001966"/>
    </source>
</evidence>
<evidence type="ECO:0000313" key="10">
    <source>
        <dbReference type="EMBL" id="TCL41008.1"/>
    </source>
</evidence>
<dbReference type="SFLD" id="SFLDG01082">
    <property type="entry name" value="B12-binding_domain_containing"/>
    <property type="match status" value="1"/>
</dbReference>
<keyword evidence="2" id="KW-0004">4Fe-4S</keyword>
<evidence type="ECO:0000256" key="5">
    <source>
        <dbReference type="ARBA" id="ARBA00022723"/>
    </source>
</evidence>
<dbReference type="SFLD" id="SFLDS00029">
    <property type="entry name" value="Radical_SAM"/>
    <property type="match status" value="1"/>
</dbReference>
<keyword evidence="4" id="KW-0949">S-adenosyl-L-methionine</keyword>
<dbReference type="InterPro" id="IPR006638">
    <property type="entry name" value="Elp3/MiaA/NifB-like_rSAM"/>
</dbReference>
<dbReference type="InterPro" id="IPR023404">
    <property type="entry name" value="rSAM_horseshoe"/>
</dbReference>
<dbReference type="InterPro" id="IPR020612">
    <property type="entry name" value="Methylthiotransferase_CS"/>
</dbReference>
<dbReference type="Pfam" id="PF00919">
    <property type="entry name" value="UPF0004"/>
    <property type="match status" value="1"/>
</dbReference>
<dbReference type="RefSeq" id="WP_132085277.1">
    <property type="nucleotide sequence ID" value="NZ_SLUK01000016.1"/>
</dbReference>
<evidence type="ECO:0000313" key="11">
    <source>
        <dbReference type="Proteomes" id="UP000294682"/>
    </source>
</evidence>
<evidence type="ECO:0000256" key="2">
    <source>
        <dbReference type="ARBA" id="ARBA00022485"/>
    </source>
</evidence>
<protein>
    <submittedName>
        <fullName evidence="10">Threonylcarbamoyladenosine tRNA methylthiotransferase MtaB</fullName>
    </submittedName>
</protein>
<dbReference type="InterPro" id="IPR005839">
    <property type="entry name" value="Methylthiotransferase"/>
</dbReference>
<keyword evidence="7" id="KW-0411">Iron-sulfur</keyword>
<evidence type="ECO:0000256" key="7">
    <source>
        <dbReference type="ARBA" id="ARBA00023014"/>
    </source>
</evidence>
<feature type="domain" description="Radical SAM core" evidence="9">
    <location>
        <begin position="138"/>
        <end position="366"/>
    </location>
</feature>
<dbReference type="Gene3D" id="3.40.50.12160">
    <property type="entry name" value="Methylthiotransferase, N-terminal domain"/>
    <property type="match status" value="1"/>
</dbReference>
<evidence type="ECO:0000256" key="3">
    <source>
        <dbReference type="ARBA" id="ARBA00022679"/>
    </source>
</evidence>
<dbReference type="PANTHER" id="PTHR11918:SF45">
    <property type="entry name" value="THREONYLCARBAMOYLADENOSINE TRNA METHYLTHIOTRANSFERASE"/>
    <property type="match status" value="1"/>
</dbReference>
<dbReference type="GO" id="GO:0051539">
    <property type="term" value="F:4 iron, 4 sulfur cluster binding"/>
    <property type="evidence" value="ECO:0007669"/>
    <property type="project" value="UniProtKB-KW"/>
</dbReference>
<comment type="caution">
    <text evidence="10">The sequence shown here is derived from an EMBL/GenBank/DDBJ whole genome shotgun (WGS) entry which is preliminary data.</text>
</comment>
<dbReference type="InterPro" id="IPR038135">
    <property type="entry name" value="Methylthiotransferase_N_sf"/>
</dbReference>
<dbReference type="EMBL" id="SLUK01000016">
    <property type="protein sequence ID" value="TCL41008.1"/>
    <property type="molecule type" value="Genomic_DNA"/>
</dbReference>
<dbReference type="NCBIfam" id="TIGR00089">
    <property type="entry name" value="MiaB/RimO family radical SAM methylthiotransferase"/>
    <property type="match status" value="1"/>
</dbReference>
<comment type="cofactor">
    <cofactor evidence="1">
        <name>[4Fe-4S] cluster</name>
        <dbReference type="ChEBI" id="CHEBI:49883"/>
    </cofactor>
</comment>
<dbReference type="GO" id="GO:0046872">
    <property type="term" value="F:metal ion binding"/>
    <property type="evidence" value="ECO:0007669"/>
    <property type="project" value="UniProtKB-KW"/>
</dbReference>
<feature type="domain" description="MTTase N-terminal" evidence="8">
    <location>
        <begin position="1"/>
        <end position="113"/>
    </location>
</feature>
<dbReference type="SUPFAM" id="SSF102114">
    <property type="entry name" value="Radical SAM enzymes"/>
    <property type="match status" value="1"/>
</dbReference>
<evidence type="ECO:0000259" key="9">
    <source>
        <dbReference type="PROSITE" id="PS51918"/>
    </source>
</evidence>
<keyword evidence="11" id="KW-1185">Reference proteome</keyword>
<keyword evidence="3" id="KW-0808">Transferase</keyword>
<keyword evidence="6" id="KW-0408">Iron</keyword>
<dbReference type="AlphaFoldDB" id="A0A9X8UHT8"/>
<dbReference type="SFLD" id="SFLDG01061">
    <property type="entry name" value="methylthiotransferase"/>
    <property type="match status" value="1"/>
</dbReference>
<dbReference type="GO" id="GO:0035598">
    <property type="term" value="F:tRNA (N(6)-L-threonylcarbamoyladenosine(37)-C(2))-methylthiotransferase activity"/>
    <property type="evidence" value="ECO:0007669"/>
    <property type="project" value="TreeGrafter"/>
</dbReference>
<dbReference type="NCBIfam" id="TIGR01579">
    <property type="entry name" value="MiaB-like-C"/>
    <property type="match status" value="1"/>
</dbReference>
<accession>A0A9X8UHT8</accession>
<dbReference type="PROSITE" id="PS51918">
    <property type="entry name" value="RADICAL_SAM"/>
    <property type="match status" value="1"/>
</dbReference>
<sequence>MKAAFYTFGCKVNQYETQSLIGQFAAAGFSVRPMEENCDVYVVNSCTVTGEGDNKVRKLMRRLRREHPASLLVLCGCYAQAFPDVAALVPEADVITGASNRGALLPAVQRALSTRERIQEIVPHHRGEPFESMQVTHFNERTRAFIKIQDGCERYCAYCIIPFARGPFRSKPLDELERELLALAAGGYREAVLVGINLSNYGVDTGRRLLDAVSLACSIPGLERVRLGSLEPELLDEETICALAALPKFCPQFHLSLQSGCDETLRRMRRHYDTAEYRAIVSRIRARFDHPAITTDVMVGFPGESDEEFTQSLSFVQETGFAKAHVFSYSRRPGTAADRMDGQVPAGVKAGRSRRMLAAAAESRRCFLCSQVGLRCDVLFEQNPEGDVYTGYTKNYTPVRVHSSRDLRGQIIPAVLTAAGEDECEGELVK</sequence>
<keyword evidence="5" id="KW-0479">Metal-binding</keyword>
<evidence type="ECO:0000259" key="8">
    <source>
        <dbReference type="PROSITE" id="PS51449"/>
    </source>
</evidence>
<reference evidence="10 11" key="1">
    <citation type="submission" date="2019-03" db="EMBL/GenBank/DDBJ databases">
        <title>Genomic Encyclopedia of Type Strains, Phase IV (KMG-IV): sequencing the most valuable type-strain genomes for metagenomic binning, comparative biology and taxonomic classification.</title>
        <authorList>
            <person name="Goeker M."/>
        </authorList>
    </citation>
    <scope>NUCLEOTIDE SEQUENCE [LARGE SCALE GENOMIC DNA]</scope>
    <source>
        <strain evidence="10 11">DSM 100433</strain>
    </source>
</reference>
<dbReference type="FunFam" id="3.80.30.20:FF:000001">
    <property type="entry name" value="tRNA-2-methylthio-N(6)-dimethylallyladenosine synthase 2"/>
    <property type="match status" value="1"/>
</dbReference>